<feature type="compositionally biased region" description="Polar residues" evidence="1">
    <location>
        <begin position="96"/>
        <end position="109"/>
    </location>
</feature>
<evidence type="ECO:0000256" key="1">
    <source>
        <dbReference type="SAM" id="MobiDB-lite"/>
    </source>
</evidence>
<evidence type="ECO:0000313" key="2">
    <source>
        <dbReference type="EMBL" id="GJS73235.1"/>
    </source>
</evidence>
<organism evidence="2 3">
    <name type="scientific">Tanacetum coccineum</name>
    <dbReference type="NCBI Taxonomy" id="301880"/>
    <lineage>
        <taxon>Eukaryota</taxon>
        <taxon>Viridiplantae</taxon>
        <taxon>Streptophyta</taxon>
        <taxon>Embryophyta</taxon>
        <taxon>Tracheophyta</taxon>
        <taxon>Spermatophyta</taxon>
        <taxon>Magnoliopsida</taxon>
        <taxon>eudicotyledons</taxon>
        <taxon>Gunneridae</taxon>
        <taxon>Pentapetalae</taxon>
        <taxon>asterids</taxon>
        <taxon>campanulids</taxon>
        <taxon>Asterales</taxon>
        <taxon>Asteraceae</taxon>
        <taxon>Asteroideae</taxon>
        <taxon>Anthemideae</taxon>
        <taxon>Anthemidinae</taxon>
        <taxon>Tanacetum</taxon>
    </lineage>
</organism>
<gene>
    <name evidence="2" type="ORF">Tco_0706076</name>
</gene>
<protein>
    <submittedName>
        <fullName evidence="2">Uncharacterized protein</fullName>
    </submittedName>
</protein>
<proteinExistence type="predicted"/>
<feature type="compositionally biased region" description="Basic and acidic residues" evidence="1">
    <location>
        <begin position="115"/>
        <end position="134"/>
    </location>
</feature>
<dbReference type="Proteomes" id="UP001151760">
    <property type="component" value="Unassembled WGS sequence"/>
</dbReference>
<reference evidence="2" key="1">
    <citation type="journal article" date="2022" name="Int. J. Mol. Sci.">
        <title>Draft Genome of Tanacetum Coccineum: Genomic Comparison of Closely Related Tanacetum-Family Plants.</title>
        <authorList>
            <person name="Yamashiro T."/>
            <person name="Shiraishi A."/>
            <person name="Nakayama K."/>
            <person name="Satake H."/>
        </authorList>
    </citation>
    <scope>NUCLEOTIDE SEQUENCE</scope>
</reference>
<dbReference type="EMBL" id="BQNB010010139">
    <property type="protein sequence ID" value="GJS73235.1"/>
    <property type="molecule type" value="Genomic_DNA"/>
</dbReference>
<feature type="region of interest" description="Disordered" evidence="1">
    <location>
        <begin position="93"/>
        <end position="134"/>
    </location>
</feature>
<sequence length="134" mass="14319">MAPSVISSQLSSGPGLQLMTHATSSFGLVANLIPQQPCNPPTRNDWDCLFQPMFDENFNPPTSVVSPVLVGAAPRAVDIADLPVSTLIDQDAPSISIPSTQEQEQSPIISQGVEESPKTPHFNDDPLHEDSTSQ</sequence>
<keyword evidence="3" id="KW-1185">Reference proteome</keyword>
<reference evidence="2" key="2">
    <citation type="submission" date="2022-01" db="EMBL/GenBank/DDBJ databases">
        <authorList>
            <person name="Yamashiro T."/>
            <person name="Shiraishi A."/>
            <person name="Satake H."/>
            <person name="Nakayama K."/>
        </authorList>
    </citation>
    <scope>NUCLEOTIDE SEQUENCE</scope>
</reference>
<name>A0ABQ4Y788_9ASTR</name>
<evidence type="ECO:0000313" key="3">
    <source>
        <dbReference type="Proteomes" id="UP001151760"/>
    </source>
</evidence>
<accession>A0ABQ4Y788</accession>
<comment type="caution">
    <text evidence="2">The sequence shown here is derived from an EMBL/GenBank/DDBJ whole genome shotgun (WGS) entry which is preliminary data.</text>
</comment>